<comment type="caution">
    <text evidence="8">The sequence shown here is derived from an EMBL/GenBank/DDBJ whole genome shotgun (WGS) entry which is preliminary data.</text>
</comment>
<comment type="similarity">
    <text evidence="1">Belongs to the adrenodoxin/putidaredoxin family.</text>
</comment>
<dbReference type="PRINTS" id="PR00355">
    <property type="entry name" value="ADRENODOXIN"/>
</dbReference>
<protein>
    <submittedName>
        <fullName evidence="8">(2Fe-2S)-binding protein</fullName>
    </submittedName>
</protein>
<evidence type="ECO:0000256" key="4">
    <source>
        <dbReference type="ARBA" id="ARBA00023004"/>
    </source>
</evidence>
<evidence type="ECO:0000256" key="5">
    <source>
        <dbReference type="ARBA" id="ARBA00023014"/>
    </source>
</evidence>
<dbReference type="Gene3D" id="3.10.20.30">
    <property type="match status" value="1"/>
</dbReference>
<gene>
    <name evidence="8" type="ORF">DKW60_10575</name>
</gene>
<sequence length="106" mass="11467">MALVFYVTHDGSKFEADVPTGNSVMEGAVNNGIDGILAECGGALSCATCHIYVDEAWTAKVEPPSEMETDMLEVVSDPKENSRLSCQIMMKDELDGLVVHLPESQF</sequence>
<keyword evidence="4" id="KW-0408">Iron</keyword>
<evidence type="ECO:0000259" key="7">
    <source>
        <dbReference type="PROSITE" id="PS51085"/>
    </source>
</evidence>
<evidence type="ECO:0000256" key="3">
    <source>
        <dbReference type="ARBA" id="ARBA00022723"/>
    </source>
</evidence>
<proteinExistence type="inferred from homology"/>
<evidence type="ECO:0000256" key="2">
    <source>
        <dbReference type="ARBA" id="ARBA00022714"/>
    </source>
</evidence>
<dbReference type="Proteomes" id="UP000245539">
    <property type="component" value="Unassembled WGS sequence"/>
</dbReference>
<dbReference type="InterPro" id="IPR001055">
    <property type="entry name" value="Adrenodoxin-like"/>
</dbReference>
<reference evidence="8 9" key="1">
    <citation type="submission" date="2018-05" db="EMBL/GenBank/DDBJ databases">
        <title>Leucothrix arctica sp. nov., isolated from Arctic seawater.</title>
        <authorList>
            <person name="Choi A."/>
            <person name="Baek K."/>
        </authorList>
    </citation>
    <scope>NUCLEOTIDE SEQUENCE [LARGE SCALE GENOMIC DNA]</scope>
    <source>
        <strain evidence="8 9">JCM 18388</strain>
    </source>
</reference>
<keyword evidence="2" id="KW-0001">2Fe-2S</keyword>
<evidence type="ECO:0000313" key="9">
    <source>
        <dbReference type="Proteomes" id="UP000245539"/>
    </source>
</evidence>
<evidence type="ECO:0000313" key="8">
    <source>
        <dbReference type="EMBL" id="PWQ97396.1"/>
    </source>
</evidence>
<dbReference type="PANTHER" id="PTHR23426">
    <property type="entry name" value="FERREDOXIN/ADRENODOXIN"/>
    <property type="match status" value="1"/>
</dbReference>
<dbReference type="PROSITE" id="PS00814">
    <property type="entry name" value="ADX"/>
    <property type="match status" value="1"/>
</dbReference>
<dbReference type="GO" id="GO:0046872">
    <property type="term" value="F:metal ion binding"/>
    <property type="evidence" value="ECO:0007669"/>
    <property type="project" value="UniProtKB-KW"/>
</dbReference>
<dbReference type="CDD" id="cd00207">
    <property type="entry name" value="fer2"/>
    <property type="match status" value="1"/>
</dbReference>
<dbReference type="EMBL" id="QGKM01000026">
    <property type="protein sequence ID" value="PWQ97396.1"/>
    <property type="molecule type" value="Genomic_DNA"/>
</dbReference>
<dbReference type="InterPro" id="IPR001041">
    <property type="entry name" value="2Fe-2S_ferredoxin-type"/>
</dbReference>
<dbReference type="OrthoDB" id="9799640at2"/>
<dbReference type="InterPro" id="IPR018298">
    <property type="entry name" value="Adrenodoxin_Fe-S_BS"/>
</dbReference>
<dbReference type="RefSeq" id="WP_109837625.1">
    <property type="nucleotide sequence ID" value="NZ_QGKM01000026.1"/>
</dbReference>
<name>A0A317CFV6_9GAMM</name>
<evidence type="ECO:0000256" key="6">
    <source>
        <dbReference type="ARBA" id="ARBA00034078"/>
    </source>
</evidence>
<dbReference type="GO" id="GO:0009055">
    <property type="term" value="F:electron transfer activity"/>
    <property type="evidence" value="ECO:0007669"/>
    <property type="project" value="TreeGrafter"/>
</dbReference>
<dbReference type="AlphaFoldDB" id="A0A317CFV6"/>
<evidence type="ECO:0000256" key="1">
    <source>
        <dbReference type="ARBA" id="ARBA00010914"/>
    </source>
</evidence>
<dbReference type="InterPro" id="IPR012675">
    <property type="entry name" value="Beta-grasp_dom_sf"/>
</dbReference>
<dbReference type="GO" id="GO:0005829">
    <property type="term" value="C:cytosol"/>
    <property type="evidence" value="ECO:0007669"/>
    <property type="project" value="TreeGrafter"/>
</dbReference>
<accession>A0A317CFV6</accession>
<dbReference type="PROSITE" id="PS51085">
    <property type="entry name" value="2FE2S_FER_2"/>
    <property type="match status" value="1"/>
</dbReference>
<dbReference type="InterPro" id="IPR036010">
    <property type="entry name" value="2Fe-2S_ferredoxin-like_sf"/>
</dbReference>
<dbReference type="GO" id="GO:0140647">
    <property type="term" value="P:P450-containing electron transport chain"/>
    <property type="evidence" value="ECO:0007669"/>
    <property type="project" value="InterPro"/>
</dbReference>
<dbReference type="Pfam" id="PF00111">
    <property type="entry name" value="Fer2"/>
    <property type="match status" value="1"/>
</dbReference>
<comment type="cofactor">
    <cofactor evidence="6">
        <name>[2Fe-2S] cluster</name>
        <dbReference type="ChEBI" id="CHEBI:190135"/>
    </cofactor>
</comment>
<dbReference type="SUPFAM" id="SSF54292">
    <property type="entry name" value="2Fe-2S ferredoxin-like"/>
    <property type="match status" value="1"/>
</dbReference>
<dbReference type="PANTHER" id="PTHR23426:SF65">
    <property type="entry name" value="FERREDOXIN-2, MITOCHONDRIAL"/>
    <property type="match status" value="1"/>
</dbReference>
<keyword evidence="9" id="KW-1185">Reference proteome</keyword>
<keyword evidence="5" id="KW-0411">Iron-sulfur</keyword>
<dbReference type="GO" id="GO:0051537">
    <property type="term" value="F:2 iron, 2 sulfur cluster binding"/>
    <property type="evidence" value="ECO:0007669"/>
    <property type="project" value="UniProtKB-KW"/>
</dbReference>
<organism evidence="8 9">
    <name type="scientific">Leucothrix pacifica</name>
    <dbReference type="NCBI Taxonomy" id="1247513"/>
    <lineage>
        <taxon>Bacteria</taxon>
        <taxon>Pseudomonadati</taxon>
        <taxon>Pseudomonadota</taxon>
        <taxon>Gammaproteobacteria</taxon>
        <taxon>Thiotrichales</taxon>
        <taxon>Thiotrichaceae</taxon>
        <taxon>Leucothrix</taxon>
    </lineage>
</organism>
<keyword evidence="3" id="KW-0479">Metal-binding</keyword>
<feature type="domain" description="2Fe-2S ferredoxin-type" evidence="7">
    <location>
        <begin position="2"/>
        <end position="105"/>
    </location>
</feature>